<accession>I3EG63</accession>
<dbReference type="HOGENOM" id="CLU_439459_0_0_1"/>
<name>I3EG63_NEMP3</name>
<evidence type="ECO:0000313" key="3">
    <source>
        <dbReference type="Proteomes" id="UP000002872"/>
    </source>
</evidence>
<feature type="coiled-coil region" evidence="1">
    <location>
        <begin position="5"/>
        <end position="56"/>
    </location>
</feature>
<sequence>MNTRILNLNNDLNNTRKTLESTQNHLNATNDKLAQLEKEKDQLEEETLNKLEEKANNEKSIPDSIEFIDIQNENMESKVFLSAEDAEVRKFKDMSADKKMKIVYDEILEIQNSLVVEEKHKLVWHHFLLFNTEIMPANSSDVINIGPVSMDPTNWISHLIRHNMMYKEQAAKISYCYFKEYNPNSILNVYKQLPKIYKNDTNKKPHAIVLENMVRYCTTLHEFLELTSKFIFLETDTLSKLANDQYQSLLDAKKLNRMGTKHTWSSEMQKHFKDTYNVLLDLYNNWTIIQQNRKQIGREMADSDEKTHTATSSSNEEPILDKYISLDEAVSSLDVFVTHKTPKFKDFKGNFPNTEVIGKTLNFTRTSDMLDGSNRWDLLDQAIRECSQFLSKSNSSSLGNSENQRPSKNIDLMFILFSARPDIKTSFSPLFFLDRSKLIGIVAAILNRLEDCLADFKALTQDTKIYNSILENDLALIQTVRVSMAIHSAAALLQHNILSFQRSKDHFIYNFVYKNLFATSNASVKMIDDSDKNEKNVFKSEMARIINVNPKDLNKTNRKTETRHDPKYIESKIAVKPFGQSQNSEYPEFVWNLIKENAVVDYYLNYSMDHIKKYASSKNMKH</sequence>
<evidence type="ECO:0000256" key="1">
    <source>
        <dbReference type="SAM" id="Coils"/>
    </source>
</evidence>
<reference evidence="2" key="1">
    <citation type="submission" date="2011-01" db="EMBL/GenBank/DDBJ databases">
        <title>The Genome Sequence of Nematocida parisii strain ERTm3.</title>
        <authorList>
            <consortium name="The Broad Institute Genome Sequencing Platform"/>
            <consortium name="The Broad Institute Genome Sequencing Center for Infectious Disease"/>
            <person name="Cuomo C."/>
            <person name="Troemel E."/>
            <person name="Young S.K."/>
            <person name="Zeng Q."/>
            <person name="Gargeya S."/>
            <person name="Fitzgerald M."/>
            <person name="Haas B."/>
            <person name="Abouelleil A."/>
            <person name="Alvarado L."/>
            <person name="Arachchi H.M."/>
            <person name="Berlin A."/>
            <person name="Chapman S.B."/>
            <person name="Gearin G."/>
            <person name="Goldberg J."/>
            <person name="Griggs A."/>
            <person name="Gujja S."/>
            <person name="Hansen M."/>
            <person name="Heiman D."/>
            <person name="Howarth C."/>
            <person name="Larimer J."/>
            <person name="Lui A."/>
            <person name="MacDonald P.J.P."/>
            <person name="McCowen C."/>
            <person name="Montmayeur A."/>
            <person name="Murphy C."/>
            <person name="Neiman D."/>
            <person name="Pearson M."/>
            <person name="Priest M."/>
            <person name="Roberts A."/>
            <person name="Saif S."/>
            <person name="Shea T."/>
            <person name="Sisk P."/>
            <person name="Stolte C."/>
            <person name="Sykes S."/>
            <person name="Wortman J."/>
            <person name="Nusbaum C."/>
            <person name="Birren B."/>
        </authorList>
    </citation>
    <scope>NUCLEOTIDE SEQUENCE</scope>
    <source>
        <strain evidence="2">ERTm3</strain>
    </source>
</reference>
<dbReference type="EMBL" id="GL870879">
    <property type="protein sequence ID" value="EIJ88210.1"/>
    <property type="molecule type" value="Genomic_DNA"/>
</dbReference>
<keyword evidence="3" id="KW-1185">Reference proteome</keyword>
<dbReference type="OrthoDB" id="10255522at2759"/>
<gene>
    <name evidence="2" type="ORF">NEQG_01654</name>
</gene>
<keyword evidence="1" id="KW-0175">Coiled coil</keyword>
<evidence type="ECO:0000313" key="2">
    <source>
        <dbReference type="EMBL" id="EIJ88210.1"/>
    </source>
</evidence>
<dbReference type="Proteomes" id="UP000002872">
    <property type="component" value="Unassembled WGS sequence"/>
</dbReference>
<dbReference type="VEuPathDB" id="MicrosporidiaDB:NEQG_01654"/>
<dbReference type="InParanoid" id="I3EG63"/>
<dbReference type="AlphaFoldDB" id="I3EG63"/>
<organism evidence="2 3">
    <name type="scientific">Nematocida parisii (strain ERTm3)</name>
    <name type="common">Nematode killer fungus</name>
    <dbReference type="NCBI Taxonomy" id="935791"/>
    <lineage>
        <taxon>Eukaryota</taxon>
        <taxon>Fungi</taxon>
        <taxon>Fungi incertae sedis</taxon>
        <taxon>Microsporidia</taxon>
        <taxon>Nematocida</taxon>
    </lineage>
</organism>
<proteinExistence type="predicted"/>
<protein>
    <submittedName>
        <fullName evidence="2">Uncharacterized protein</fullName>
    </submittedName>
</protein>